<dbReference type="InterPro" id="IPR001537">
    <property type="entry name" value="SpoU_MeTrfase"/>
</dbReference>
<dbReference type="GO" id="GO:0006396">
    <property type="term" value="P:RNA processing"/>
    <property type="evidence" value="ECO:0007669"/>
    <property type="project" value="InterPro"/>
</dbReference>
<dbReference type="GO" id="GO:0003723">
    <property type="term" value="F:RNA binding"/>
    <property type="evidence" value="ECO:0007669"/>
    <property type="project" value="InterPro"/>
</dbReference>
<dbReference type="EMBL" id="CP061800">
    <property type="protein sequence ID" value="QTA91509.1"/>
    <property type="molecule type" value="Genomic_DNA"/>
</dbReference>
<dbReference type="SUPFAM" id="SSF55315">
    <property type="entry name" value="L30e-like"/>
    <property type="match status" value="1"/>
</dbReference>
<evidence type="ECO:0000313" key="6">
    <source>
        <dbReference type="Proteomes" id="UP000663722"/>
    </source>
</evidence>
<comment type="similarity">
    <text evidence="1">Belongs to the class IV-like SAM-binding methyltransferase superfamily. RNA methyltransferase TrmH family.</text>
</comment>
<dbReference type="Gene3D" id="3.30.1330.30">
    <property type="match status" value="1"/>
</dbReference>
<dbReference type="InterPro" id="IPR004441">
    <property type="entry name" value="rRNA_MeTrfase_TrmH"/>
</dbReference>
<feature type="domain" description="RNA 2-O ribose methyltransferase substrate binding" evidence="4">
    <location>
        <begin position="5"/>
        <end position="89"/>
    </location>
</feature>
<dbReference type="FunFam" id="3.40.1280.10:FF:000008">
    <property type="entry name" value="Group 3 RNA methyltransferase TrmH"/>
    <property type="match status" value="1"/>
</dbReference>
<dbReference type="PANTHER" id="PTHR46429">
    <property type="entry name" value="23S RRNA (GUANOSINE-2'-O-)-METHYLTRANSFERASE RLMB"/>
    <property type="match status" value="1"/>
</dbReference>
<evidence type="ECO:0000313" key="5">
    <source>
        <dbReference type="EMBL" id="QTA91509.1"/>
    </source>
</evidence>
<sequence>MKTEILFGIHPVFEALRAARRNFFEIYIAKENALKRFEKMVAADSESYSIGQQLKQISVKNIQASELKSMAATEFHQGIGAKVSPYPLTDLSDILGSAESNPFLLLLDNVVDTHNLGALVRTGLCVGTHGIIIPKDRSALPTPAVSKASAGALEHVFLARVTNLVNTIKELRKKGVWIAGMDKSGDHSVFASDLTCPIGIVIGGEEKGLRPLVKKHCDFLMSIPQKGPVNSLNASVAGAVTMYEAFRQRGI</sequence>
<dbReference type="SMART" id="SM00967">
    <property type="entry name" value="SpoU_sub_bind"/>
    <property type="match status" value="1"/>
</dbReference>
<gene>
    <name evidence="5" type="primary">rlmB</name>
    <name evidence="5" type="ORF">dnm_075770</name>
</gene>
<keyword evidence="3" id="KW-0808">Transferase</keyword>
<dbReference type="GO" id="GO:0008173">
    <property type="term" value="F:RNA methyltransferase activity"/>
    <property type="evidence" value="ECO:0007669"/>
    <property type="project" value="InterPro"/>
</dbReference>
<keyword evidence="6" id="KW-1185">Reference proteome</keyword>
<dbReference type="KEGG" id="dmm:dnm_075770"/>
<dbReference type="InterPro" id="IPR013123">
    <property type="entry name" value="SpoU_subst-bd"/>
</dbReference>
<dbReference type="CDD" id="cd18103">
    <property type="entry name" value="SpoU-like_RlmB"/>
    <property type="match status" value="1"/>
</dbReference>
<dbReference type="Gene3D" id="3.40.1280.10">
    <property type="match status" value="1"/>
</dbReference>
<evidence type="ECO:0000256" key="3">
    <source>
        <dbReference type="ARBA" id="ARBA00022679"/>
    </source>
</evidence>
<proteinExistence type="inferred from homology"/>
<accession>A0A975BUK0</accession>
<dbReference type="PANTHER" id="PTHR46429:SF1">
    <property type="entry name" value="23S RRNA (GUANOSINE-2'-O-)-METHYLTRANSFERASE RLMB"/>
    <property type="match status" value="1"/>
</dbReference>
<dbReference type="GO" id="GO:0005829">
    <property type="term" value="C:cytosol"/>
    <property type="evidence" value="ECO:0007669"/>
    <property type="project" value="TreeGrafter"/>
</dbReference>
<dbReference type="InterPro" id="IPR029026">
    <property type="entry name" value="tRNA_m1G_MTases_N"/>
</dbReference>
<name>A0A975BUK0_9BACT</name>
<dbReference type="NCBIfam" id="TIGR00186">
    <property type="entry name" value="rRNA_methyl_3"/>
    <property type="match status" value="1"/>
</dbReference>
<dbReference type="SUPFAM" id="SSF75217">
    <property type="entry name" value="alpha/beta knot"/>
    <property type="match status" value="1"/>
</dbReference>
<dbReference type="AlphaFoldDB" id="A0A975BUK0"/>
<reference evidence="5" key="1">
    <citation type="journal article" date="2021" name="Microb. Physiol.">
        <title>Proteogenomic Insights into the Physiology of Marine, Sulfate-Reducing, Filamentous Desulfonema limicola and Desulfonema magnum.</title>
        <authorList>
            <person name="Schnaars V."/>
            <person name="Wohlbrand L."/>
            <person name="Scheve S."/>
            <person name="Hinrichs C."/>
            <person name="Reinhardt R."/>
            <person name="Rabus R."/>
        </authorList>
    </citation>
    <scope>NUCLEOTIDE SEQUENCE</scope>
    <source>
        <strain evidence="5">4be13</strain>
    </source>
</reference>
<evidence type="ECO:0000256" key="2">
    <source>
        <dbReference type="ARBA" id="ARBA00022603"/>
    </source>
</evidence>
<dbReference type="InterPro" id="IPR029028">
    <property type="entry name" value="Alpha/beta_knot_MTases"/>
</dbReference>
<organism evidence="5 6">
    <name type="scientific">Desulfonema magnum</name>
    <dbReference type="NCBI Taxonomy" id="45655"/>
    <lineage>
        <taxon>Bacteria</taxon>
        <taxon>Pseudomonadati</taxon>
        <taxon>Thermodesulfobacteriota</taxon>
        <taxon>Desulfobacteria</taxon>
        <taxon>Desulfobacterales</taxon>
        <taxon>Desulfococcaceae</taxon>
        <taxon>Desulfonema</taxon>
    </lineage>
</organism>
<protein>
    <submittedName>
        <fullName evidence="5">23S rRNA (Guanosine-2'-O-)-methyltransferase</fullName>
    </submittedName>
</protein>
<evidence type="ECO:0000256" key="1">
    <source>
        <dbReference type="ARBA" id="ARBA00007228"/>
    </source>
</evidence>
<keyword evidence="2" id="KW-0489">Methyltransferase</keyword>
<evidence type="ECO:0000259" key="4">
    <source>
        <dbReference type="SMART" id="SM00967"/>
    </source>
</evidence>
<dbReference type="Proteomes" id="UP000663722">
    <property type="component" value="Chromosome"/>
</dbReference>
<dbReference type="GO" id="GO:0032259">
    <property type="term" value="P:methylation"/>
    <property type="evidence" value="ECO:0007669"/>
    <property type="project" value="UniProtKB-KW"/>
</dbReference>
<dbReference type="InterPro" id="IPR029064">
    <property type="entry name" value="Ribosomal_eL30-like_sf"/>
</dbReference>
<dbReference type="Pfam" id="PF00588">
    <property type="entry name" value="SpoU_methylase"/>
    <property type="match status" value="1"/>
</dbReference>
<dbReference type="Pfam" id="PF08032">
    <property type="entry name" value="SpoU_sub_bind"/>
    <property type="match status" value="1"/>
</dbReference>